<dbReference type="GO" id="GO:0016798">
    <property type="term" value="F:hydrolase activity, acting on glycosyl bonds"/>
    <property type="evidence" value="ECO:0007669"/>
    <property type="project" value="UniProtKB-KW"/>
</dbReference>
<evidence type="ECO:0000256" key="5">
    <source>
        <dbReference type="ARBA" id="ARBA00013433"/>
    </source>
</evidence>
<evidence type="ECO:0000256" key="6">
    <source>
        <dbReference type="ARBA" id="ARBA00022764"/>
    </source>
</evidence>
<comment type="similarity">
    <text evidence="4">In the C-terminal section; belongs to the glycosyl hydrolase 73 family.</text>
</comment>
<name>A0ABX7QPU8_9GAMM</name>
<feature type="domain" description="Mannosyl-glycoprotein endo-beta-N-acetylglucosamidase-like" evidence="12">
    <location>
        <begin position="195"/>
        <end position="366"/>
    </location>
</feature>
<evidence type="ECO:0000256" key="3">
    <source>
        <dbReference type="ARBA" id="ARBA00006880"/>
    </source>
</evidence>
<dbReference type="Pfam" id="PF10135">
    <property type="entry name" value="Rod-binding"/>
    <property type="match status" value="1"/>
</dbReference>
<evidence type="ECO:0000256" key="7">
    <source>
        <dbReference type="ARBA" id="ARBA00022795"/>
    </source>
</evidence>
<keyword evidence="9 13" id="KW-0326">Glycosidase</keyword>
<comment type="subcellular location">
    <subcellularLocation>
        <location evidence="2">Periplasm</location>
    </subcellularLocation>
</comment>
<evidence type="ECO:0000256" key="9">
    <source>
        <dbReference type="ARBA" id="ARBA00023295"/>
    </source>
</evidence>
<keyword evidence="6" id="KW-0574">Periplasm</keyword>
<gene>
    <name evidence="13" type="primary">flgJ</name>
    <name evidence="13" type="ORF">JYB87_13395</name>
</gene>
<dbReference type="Pfam" id="PF01832">
    <property type="entry name" value="Glucosaminidase"/>
    <property type="match status" value="1"/>
</dbReference>
<keyword evidence="13" id="KW-0282">Flagellum</keyword>
<dbReference type="InterPro" id="IPR019301">
    <property type="entry name" value="Flagellar_prot_FlgJ_N"/>
</dbReference>
<keyword evidence="13" id="KW-0966">Cell projection</keyword>
<dbReference type="Gene3D" id="2.10.70.40">
    <property type="entry name" value="peptidoglycan hydrolase"/>
    <property type="match status" value="1"/>
</dbReference>
<evidence type="ECO:0000256" key="4">
    <source>
        <dbReference type="ARBA" id="ARBA00007974"/>
    </source>
</evidence>
<reference evidence="13 14" key="1">
    <citation type="submission" date="2021-03" db="EMBL/GenBank/DDBJ databases">
        <title>Novel species identification of genus Shewanella.</title>
        <authorList>
            <person name="Liu G."/>
            <person name="Zhang Q."/>
        </authorList>
    </citation>
    <scope>NUCLEOTIDE SEQUENCE [LARGE SCALE GENOMIC DNA]</scope>
    <source>
        <strain evidence="13 14">FJAT-51800</strain>
    </source>
</reference>
<evidence type="ECO:0000313" key="14">
    <source>
        <dbReference type="Proteomes" id="UP000662770"/>
    </source>
</evidence>
<comment type="similarity">
    <text evidence="3">In the N-terminal section; belongs to the FlgJ family.</text>
</comment>
<evidence type="ECO:0000313" key="13">
    <source>
        <dbReference type="EMBL" id="QSX32735.1"/>
    </source>
</evidence>
<dbReference type="EMBL" id="CP071503">
    <property type="protein sequence ID" value="QSX32735.1"/>
    <property type="molecule type" value="Genomic_DNA"/>
</dbReference>
<proteinExistence type="inferred from homology"/>
<keyword evidence="13" id="KW-0969">Cilium</keyword>
<dbReference type="PANTHER" id="PTHR33308">
    <property type="entry name" value="PEPTIDOGLYCAN HYDROLASE FLGJ"/>
    <property type="match status" value="1"/>
</dbReference>
<dbReference type="InterPro" id="IPR002901">
    <property type="entry name" value="MGlyc_endo_b_GlcNAc-like_dom"/>
</dbReference>
<evidence type="ECO:0000256" key="2">
    <source>
        <dbReference type="ARBA" id="ARBA00004418"/>
    </source>
</evidence>
<sequence length="381" mass="40862">MNRLADTTQFMDLAGLDNLRSKALTDQKAALKEVAQQFEGIFVQMLMKSMREANAAFESDSPLNSQYTKFYEGMHDQQMSVNLSSKGMLGLADLMVQQLSPEGSNMTPASALHGQHGALAKDFNTSPQATAAANDTNLNSSENAVANTAATSSAINPELMALQQLSAKDIAAIEQKQPTALPQQAQLAAVLRGQKLPTQAAVEDLASPAQFVKTLYPYAKDAAEKLGTTPEVLLAQSALETGWGQKMTKAGNGQSSNNLFNIKAGNRWAGNTTVVDTLEYEQGHAVTKKEDFRVYDSIKASFDDYVQLINGNERYQTARDSAANPAAFIKGLADAGYATDPQYAQKVMRVLQSIKQDVGQWLGSEAQSVGASTTGAISYGN</sequence>
<dbReference type="Proteomes" id="UP000662770">
    <property type="component" value="Chromosome"/>
</dbReference>
<evidence type="ECO:0000256" key="8">
    <source>
        <dbReference type="ARBA" id="ARBA00022801"/>
    </source>
</evidence>
<evidence type="ECO:0000256" key="1">
    <source>
        <dbReference type="ARBA" id="ARBA00002954"/>
    </source>
</evidence>
<dbReference type="RefSeq" id="WP_207353975.1">
    <property type="nucleotide sequence ID" value="NZ_CP071503.1"/>
</dbReference>
<dbReference type="InterPro" id="IPR013377">
    <property type="entry name" value="FlgJ"/>
</dbReference>
<dbReference type="Gene3D" id="1.10.530.10">
    <property type="match status" value="1"/>
</dbReference>
<evidence type="ECO:0000256" key="11">
    <source>
        <dbReference type="ARBA" id="ARBA00030835"/>
    </source>
</evidence>
<evidence type="ECO:0000256" key="10">
    <source>
        <dbReference type="ARBA" id="ARBA00023316"/>
    </source>
</evidence>
<accession>A0ABX7QPU8</accession>
<organism evidence="13 14">
    <name type="scientific">Shewanella avicenniae</name>
    <dbReference type="NCBI Taxonomy" id="2814294"/>
    <lineage>
        <taxon>Bacteria</taxon>
        <taxon>Pseudomonadati</taxon>
        <taxon>Pseudomonadota</taxon>
        <taxon>Gammaproteobacteria</taxon>
        <taxon>Alteromonadales</taxon>
        <taxon>Shewanellaceae</taxon>
        <taxon>Shewanella</taxon>
    </lineage>
</organism>
<evidence type="ECO:0000259" key="12">
    <source>
        <dbReference type="SMART" id="SM00047"/>
    </source>
</evidence>
<keyword evidence="14" id="KW-1185">Reference proteome</keyword>
<keyword evidence="7" id="KW-1005">Bacterial flagellum biogenesis</keyword>
<dbReference type="InterPro" id="IPR051056">
    <property type="entry name" value="Glycosyl_Hydrolase_73"/>
</dbReference>
<comment type="function">
    <text evidence="1">Flagellum-specific muramidase which hydrolyzes the peptidoglycan layer to assemble the rod structure in the periplasmic space.</text>
</comment>
<dbReference type="PANTHER" id="PTHR33308:SF9">
    <property type="entry name" value="PEPTIDOGLYCAN HYDROLASE FLGJ"/>
    <property type="match status" value="1"/>
</dbReference>
<protein>
    <recommendedName>
        <fullName evidence="5">Peptidoglycan hydrolase FlgJ</fullName>
    </recommendedName>
    <alternativeName>
        <fullName evidence="11">Muramidase FlgJ</fullName>
    </alternativeName>
</protein>
<keyword evidence="10" id="KW-0961">Cell wall biogenesis/degradation</keyword>
<keyword evidence="8 13" id="KW-0378">Hydrolase</keyword>
<dbReference type="NCBIfam" id="TIGR02541">
    <property type="entry name" value="flagell_FlgJ"/>
    <property type="match status" value="1"/>
</dbReference>
<dbReference type="SMART" id="SM00047">
    <property type="entry name" value="LYZ2"/>
    <property type="match status" value="1"/>
</dbReference>